<gene>
    <name evidence="7" type="primary">nagA</name>
    <name evidence="7" type="ORF">WMO24_01240</name>
</gene>
<evidence type="ECO:0000256" key="3">
    <source>
        <dbReference type="ARBA" id="ARBA00022801"/>
    </source>
</evidence>
<dbReference type="InterPro" id="IPR006680">
    <property type="entry name" value="Amidohydro-rel"/>
</dbReference>
<dbReference type="RefSeq" id="WP_349214300.1">
    <property type="nucleotide sequence ID" value="NZ_JBBMFA010000035.1"/>
</dbReference>
<accession>A0ABV1GBF9</accession>
<dbReference type="NCBIfam" id="TIGR00221">
    <property type="entry name" value="nagA"/>
    <property type="match status" value="1"/>
</dbReference>
<dbReference type="InterPro" id="IPR011059">
    <property type="entry name" value="Metal-dep_hydrolase_composite"/>
</dbReference>
<dbReference type="GO" id="GO:0008448">
    <property type="term" value="F:N-acetylglucosamine-6-phosphate deacetylase activity"/>
    <property type="evidence" value="ECO:0007669"/>
    <property type="project" value="UniProtKB-EC"/>
</dbReference>
<dbReference type="SUPFAM" id="SSF51556">
    <property type="entry name" value="Metallo-dependent hydrolases"/>
    <property type="match status" value="1"/>
</dbReference>
<comment type="similarity">
    <text evidence="1 5">Belongs to the metallo-dependent hydrolases superfamily. NagA family.</text>
</comment>
<feature type="domain" description="Amidohydrolase-related" evidence="6">
    <location>
        <begin position="50"/>
        <end position="367"/>
    </location>
</feature>
<keyword evidence="2" id="KW-0479">Metal-binding</keyword>
<dbReference type="Proteomes" id="UP001477672">
    <property type="component" value="Unassembled WGS sequence"/>
</dbReference>
<dbReference type="InterPro" id="IPR032466">
    <property type="entry name" value="Metal_Hydrolase"/>
</dbReference>
<evidence type="ECO:0000313" key="7">
    <source>
        <dbReference type="EMBL" id="MEQ2519068.1"/>
    </source>
</evidence>
<proteinExistence type="inferred from homology"/>
<dbReference type="EMBL" id="JBBMFA010000035">
    <property type="protein sequence ID" value="MEQ2519068.1"/>
    <property type="molecule type" value="Genomic_DNA"/>
</dbReference>
<evidence type="ECO:0000259" key="6">
    <source>
        <dbReference type="Pfam" id="PF01979"/>
    </source>
</evidence>
<dbReference type="InterPro" id="IPR003764">
    <property type="entry name" value="GlcNAc_6-P_deAcase"/>
</dbReference>
<dbReference type="PANTHER" id="PTHR11113:SF14">
    <property type="entry name" value="N-ACETYLGLUCOSAMINE-6-PHOSPHATE DEACETYLASE"/>
    <property type="match status" value="1"/>
</dbReference>
<organism evidence="7 8">
    <name type="scientific">Ruthenibacterium intestinale</name>
    <dbReference type="NCBI Taxonomy" id="3133163"/>
    <lineage>
        <taxon>Bacteria</taxon>
        <taxon>Bacillati</taxon>
        <taxon>Bacillota</taxon>
        <taxon>Clostridia</taxon>
        <taxon>Eubacteriales</taxon>
        <taxon>Oscillospiraceae</taxon>
        <taxon>Ruthenibacterium</taxon>
    </lineage>
</organism>
<dbReference type="SUPFAM" id="SSF51338">
    <property type="entry name" value="Composite domain of metallo-dependent hydrolases"/>
    <property type="match status" value="1"/>
</dbReference>
<name>A0ABV1GBF9_9FIRM</name>
<dbReference type="Pfam" id="PF01979">
    <property type="entry name" value="Amidohydro_1"/>
    <property type="match status" value="1"/>
</dbReference>
<dbReference type="PIRSF" id="PIRSF038994">
    <property type="entry name" value="NagA"/>
    <property type="match status" value="1"/>
</dbReference>
<dbReference type="Gene3D" id="3.20.20.140">
    <property type="entry name" value="Metal-dependent hydrolases"/>
    <property type="match status" value="1"/>
</dbReference>
<keyword evidence="4 5" id="KW-0119">Carbohydrate metabolism</keyword>
<reference evidence="7 8" key="1">
    <citation type="submission" date="2024-03" db="EMBL/GenBank/DDBJ databases">
        <title>Human intestinal bacterial collection.</title>
        <authorList>
            <person name="Pauvert C."/>
            <person name="Hitch T.C.A."/>
            <person name="Clavel T."/>
        </authorList>
    </citation>
    <scope>NUCLEOTIDE SEQUENCE [LARGE SCALE GENOMIC DNA]</scope>
    <source>
        <strain evidence="7 8">CLA-JM-H11</strain>
    </source>
</reference>
<evidence type="ECO:0000313" key="8">
    <source>
        <dbReference type="Proteomes" id="UP001477672"/>
    </source>
</evidence>
<protein>
    <submittedName>
        <fullName evidence="7">N-acetylglucosamine-6-phosphate deacetylase</fullName>
        <ecNumber evidence="7">3.5.1.25</ecNumber>
    </submittedName>
</protein>
<sequence>MMMILKNGLVFTQDARFEAADVELADGKIVRVAPAGTLHGDEELDATGKYVTPGFVDIHIHGSKGSDFCDGGAEHIETMSAYLGSEGVTSFCGTTMAFDEPILTSIFEVAKPYVGKETGGAVLRGINMEGPFFSKKKKGAQAEKYIVDPDIDMFDRLFEVSGQNIKLIDVAPELDGAVPFIEQASKKCVVSIAHTTANYDQAKAAFDAGATHVTHLFNAMPPFAHRDPGVVGAASDDAAHVEMISDGIHLHPAVVRSVFKWFGDDRVCLISDSMRAAGMPNGVYSLGGQTVYMTDGKATLEDGTIAGSATCLAECFRRAVKFGVKLESALKAATINPAKAIGLFEELGSITEGKRADVLVLDETLHPEHIFIGGVKTK</sequence>
<comment type="caution">
    <text evidence="7">The sequence shown here is derived from an EMBL/GenBank/DDBJ whole genome shotgun (WGS) entry which is preliminary data.</text>
</comment>
<evidence type="ECO:0000256" key="5">
    <source>
        <dbReference type="PIRNR" id="PIRNR038994"/>
    </source>
</evidence>
<dbReference type="Gene3D" id="2.30.40.10">
    <property type="entry name" value="Urease, subunit C, domain 1"/>
    <property type="match status" value="1"/>
</dbReference>
<keyword evidence="8" id="KW-1185">Reference proteome</keyword>
<dbReference type="CDD" id="cd00854">
    <property type="entry name" value="NagA"/>
    <property type="match status" value="1"/>
</dbReference>
<evidence type="ECO:0000256" key="2">
    <source>
        <dbReference type="ARBA" id="ARBA00022723"/>
    </source>
</evidence>
<dbReference type="EC" id="3.5.1.25" evidence="7"/>
<evidence type="ECO:0000256" key="4">
    <source>
        <dbReference type="ARBA" id="ARBA00023277"/>
    </source>
</evidence>
<evidence type="ECO:0000256" key="1">
    <source>
        <dbReference type="ARBA" id="ARBA00010716"/>
    </source>
</evidence>
<dbReference type="PANTHER" id="PTHR11113">
    <property type="entry name" value="N-ACETYLGLUCOSAMINE-6-PHOSPHATE DEACETYLASE"/>
    <property type="match status" value="1"/>
</dbReference>
<keyword evidence="3 5" id="KW-0378">Hydrolase</keyword>